<protein>
    <submittedName>
        <fullName evidence="1">Transcriptional regulator</fullName>
    </submittedName>
</protein>
<dbReference type="STRING" id="157838.AN964_17045"/>
<name>A0A0Q3WZN3_9BACI</name>
<sequence length="191" mass="22212">MGEKSSLIEEYEINPYTMAIIPTQYGSRTYTEVLESQDRFISPFRPIDIVKKSCEYFGASYLGRKEGTKRLIGITHKAPIIVDPHTSIYLFPTTSPTNPHCIWISHDHVMKQDKASSNSTVVTFRNKQTLTIPVSISSFENQMYRTSLLRIRFTQHIQHMEKRIGQPKSFIMQLEASERKRNYELKNDHLL</sequence>
<dbReference type="Pfam" id="PF06338">
    <property type="entry name" value="ComK"/>
    <property type="match status" value="1"/>
</dbReference>
<evidence type="ECO:0000313" key="1">
    <source>
        <dbReference type="EMBL" id="KQL55043.1"/>
    </source>
</evidence>
<gene>
    <name evidence="1" type="ORF">AN964_17045</name>
</gene>
<proteinExistence type="predicted"/>
<reference evidence="1 2" key="1">
    <citation type="submission" date="2015-09" db="EMBL/GenBank/DDBJ databases">
        <title>Genome sequencing project for genomic taxonomy and phylogenomics of Bacillus-like bacteria.</title>
        <authorList>
            <person name="Liu B."/>
            <person name="Wang J."/>
            <person name="Zhu Y."/>
            <person name="Liu G."/>
            <person name="Chen Q."/>
            <person name="Chen Z."/>
            <person name="Lan J."/>
            <person name="Che J."/>
            <person name="Ge C."/>
            <person name="Shi H."/>
            <person name="Pan Z."/>
            <person name="Liu X."/>
        </authorList>
    </citation>
    <scope>NUCLEOTIDE SEQUENCE [LARGE SCALE GENOMIC DNA]</scope>
    <source>
        <strain evidence="1 2">LMG 18435</strain>
    </source>
</reference>
<dbReference type="PIRSF" id="PIRSF011560">
    <property type="entry name" value="ComK"/>
    <property type="match status" value="1"/>
</dbReference>
<organism evidence="1 2">
    <name type="scientific">Heyndrickxia shackletonii</name>
    <dbReference type="NCBI Taxonomy" id="157838"/>
    <lineage>
        <taxon>Bacteria</taxon>
        <taxon>Bacillati</taxon>
        <taxon>Bacillota</taxon>
        <taxon>Bacilli</taxon>
        <taxon>Bacillales</taxon>
        <taxon>Bacillaceae</taxon>
        <taxon>Heyndrickxia</taxon>
    </lineage>
</organism>
<comment type="caution">
    <text evidence="1">The sequence shown here is derived from an EMBL/GenBank/DDBJ whole genome shotgun (WGS) entry which is preliminary data.</text>
</comment>
<dbReference type="GO" id="GO:0030420">
    <property type="term" value="P:establishment of competence for transformation"/>
    <property type="evidence" value="ECO:0007669"/>
    <property type="project" value="InterPro"/>
</dbReference>
<dbReference type="AlphaFoldDB" id="A0A0Q3WZN3"/>
<dbReference type="PATRIC" id="fig|157838.3.peg.3772"/>
<accession>A0A0Q3WZN3</accession>
<dbReference type="RefSeq" id="WP_055740837.1">
    <property type="nucleotide sequence ID" value="NZ_JAAIWL010000053.1"/>
</dbReference>
<dbReference type="OrthoDB" id="2417337at2"/>
<dbReference type="Proteomes" id="UP000051888">
    <property type="component" value="Unassembled WGS sequence"/>
</dbReference>
<dbReference type="InterPro" id="IPR010461">
    <property type="entry name" value="ComK"/>
</dbReference>
<keyword evidence="2" id="KW-1185">Reference proteome</keyword>
<evidence type="ECO:0000313" key="2">
    <source>
        <dbReference type="Proteomes" id="UP000051888"/>
    </source>
</evidence>
<dbReference type="EMBL" id="LJJC01000004">
    <property type="protein sequence ID" value="KQL55043.1"/>
    <property type="molecule type" value="Genomic_DNA"/>
</dbReference>